<dbReference type="Gene3D" id="1.10.443.10">
    <property type="entry name" value="Intergrase catalytic core"/>
    <property type="match status" value="1"/>
</dbReference>
<dbReference type="InterPro" id="IPR010998">
    <property type="entry name" value="Integrase_recombinase_N"/>
</dbReference>
<dbReference type="InterPro" id="IPR002104">
    <property type="entry name" value="Integrase_catalytic"/>
</dbReference>
<dbReference type="InterPro" id="IPR011010">
    <property type="entry name" value="DNA_brk_join_enz"/>
</dbReference>
<gene>
    <name evidence="4" type="ORF">ACFSR9_09555</name>
</gene>
<keyword evidence="5" id="KW-1185">Reference proteome</keyword>
<keyword evidence="1" id="KW-0238">DNA-binding</keyword>
<evidence type="ECO:0000313" key="4">
    <source>
        <dbReference type="EMBL" id="MFD2609679.1"/>
    </source>
</evidence>
<accession>A0ABW5P5G3</accession>
<dbReference type="SUPFAM" id="SSF56349">
    <property type="entry name" value="DNA breaking-rejoining enzymes"/>
    <property type="match status" value="1"/>
</dbReference>
<comment type="caution">
    <text evidence="4">The sequence shown here is derived from an EMBL/GenBank/DDBJ whole genome shotgun (WGS) entry which is preliminary data.</text>
</comment>
<feature type="domain" description="Tyr recombinase" evidence="3">
    <location>
        <begin position="122"/>
        <end position="290"/>
    </location>
</feature>
<evidence type="ECO:0000256" key="1">
    <source>
        <dbReference type="ARBA" id="ARBA00023125"/>
    </source>
</evidence>
<dbReference type="Gene3D" id="1.10.150.130">
    <property type="match status" value="1"/>
</dbReference>
<dbReference type="PROSITE" id="PS51898">
    <property type="entry name" value="TYR_RECOMBINASE"/>
    <property type="match status" value="1"/>
</dbReference>
<evidence type="ECO:0000313" key="5">
    <source>
        <dbReference type="Proteomes" id="UP001597475"/>
    </source>
</evidence>
<evidence type="ECO:0000256" key="2">
    <source>
        <dbReference type="ARBA" id="ARBA00023172"/>
    </source>
</evidence>
<dbReference type="InterPro" id="IPR013762">
    <property type="entry name" value="Integrase-like_cat_sf"/>
</dbReference>
<reference evidence="5" key="1">
    <citation type="journal article" date="2019" name="Int. J. Syst. Evol. Microbiol.">
        <title>The Global Catalogue of Microorganisms (GCM) 10K type strain sequencing project: providing services to taxonomists for standard genome sequencing and annotation.</title>
        <authorList>
            <consortium name="The Broad Institute Genomics Platform"/>
            <consortium name="The Broad Institute Genome Sequencing Center for Infectious Disease"/>
            <person name="Wu L."/>
            <person name="Ma J."/>
        </authorList>
    </citation>
    <scope>NUCLEOTIDE SEQUENCE [LARGE SCALE GENOMIC DNA]</scope>
    <source>
        <strain evidence="5">KCTC 33842</strain>
    </source>
</reference>
<dbReference type="RefSeq" id="WP_386845248.1">
    <property type="nucleotide sequence ID" value="NZ_JBHUMK010000040.1"/>
</dbReference>
<name>A0ABW5P5G3_9DEIO</name>
<evidence type="ECO:0000259" key="3">
    <source>
        <dbReference type="PROSITE" id="PS51898"/>
    </source>
</evidence>
<organism evidence="4 5">
    <name type="scientific">Deinococcus taklimakanensis</name>
    <dbReference type="NCBI Taxonomy" id="536443"/>
    <lineage>
        <taxon>Bacteria</taxon>
        <taxon>Thermotogati</taxon>
        <taxon>Deinococcota</taxon>
        <taxon>Deinococci</taxon>
        <taxon>Deinococcales</taxon>
        <taxon>Deinococcaceae</taxon>
        <taxon>Deinococcus</taxon>
    </lineage>
</organism>
<proteinExistence type="predicted"/>
<protein>
    <submittedName>
        <fullName evidence="4">Tyrosine-type recombinase/integrase</fullName>
    </submittedName>
</protein>
<keyword evidence="2" id="KW-0233">DNA recombination</keyword>
<dbReference type="Proteomes" id="UP001597475">
    <property type="component" value="Unassembled WGS sequence"/>
</dbReference>
<dbReference type="EMBL" id="JBHUMK010000040">
    <property type="protein sequence ID" value="MFD2609679.1"/>
    <property type="molecule type" value="Genomic_DNA"/>
</dbReference>
<sequence>MAELSRPQLERFLNAGNLESFIDAVAEHFPGTPGTPTRKAYVSSVRVYLRWAQEERRSVLNAAGDTAGAYVASLQAAGSSYSTQHNHATRIRTLYDLLVQAGAHPGPNPFAGLRLPSQKPEDQRLMYTPDELARLRAHGTAGERLMVLLGSVPGLTTTETLSLQWEHVDSRQGRLHVRGQWLPLDDELHAALREYARQRGHTDLFGASGPVFDVQGDSGLRRALFRLCKRANVPYKAWRALRNAAGWRLLQESGRAEIVAERLGLSTLKAVEVWQKLLKKAQAQAQSGEAGAAGAAQGLQDS</sequence>